<dbReference type="InterPro" id="IPR029063">
    <property type="entry name" value="SAM-dependent_MTases_sf"/>
</dbReference>
<protein>
    <submittedName>
        <fullName evidence="4">Methyltransferase family protein</fullName>
    </submittedName>
</protein>
<keyword evidence="5" id="KW-1185">Reference proteome</keyword>
<proteinExistence type="predicted"/>
<reference evidence="4 5" key="1">
    <citation type="submission" date="2018-07" db="EMBL/GenBank/DDBJ databases">
        <title>Genomic Encyclopedia of Type Strains, Phase IV (KMG-IV): sequencing the most valuable type-strain genomes for metagenomic binning, comparative biology and taxonomic classification.</title>
        <authorList>
            <person name="Goeker M."/>
        </authorList>
    </citation>
    <scope>NUCLEOTIDE SEQUENCE [LARGE SCALE GENOMIC DNA]</scope>
    <source>
        <strain evidence="4 5">DSM 16500</strain>
    </source>
</reference>
<dbReference type="EMBL" id="QQAX01000003">
    <property type="protein sequence ID" value="RDI48170.1"/>
    <property type="molecule type" value="Genomic_DNA"/>
</dbReference>
<dbReference type="GO" id="GO:0032259">
    <property type="term" value="P:methylation"/>
    <property type="evidence" value="ECO:0007669"/>
    <property type="project" value="UniProtKB-KW"/>
</dbReference>
<dbReference type="SUPFAM" id="SSF53335">
    <property type="entry name" value="S-adenosyl-L-methionine-dependent methyltransferases"/>
    <property type="match status" value="1"/>
</dbReference>
<accession>A0A370GY35</accession>
<evidence type="ECO:0000256" key="1">
    <source>
        <dbReference type="ARBA" id="ARBA00022603"/>
    </source>
</evidence>
<evidence type="ECO:0000259" key="3">
    <source>
        <dbReference type="Pfam" id="PF13649"/>
    </source>
</evidence>
<gene>
    <name evidence="4" type="ORF">C8D86_103135</name>
</gene>
<dbReference type="PANTHER" id="PTHR43861">
    <property type="entry name" value="TRANS-ACONITATE 2-METHYLTRANSFERASE-RELATED"/>
    <property type="match status" value="1"/>
</dbReference>
<keyword evidence="1 4" id="KW-0489">Methyltransferase</keyword>
<evidence type="ECO:0000256" key="2">
    <source>
        <dbReference type="ARBA" id="ARBA00022679"/>
    </source>
</evidence>
<dbReference type="Pfam" id="PF13649">
    <property type="entry name" value="Methyltransf_25"/>
    <property type="match status" value="1"/>
</dbReference>
<keyword evidence="2 4" id="KW-0808">Transferase</keyword>
<evidence type="ECO:0000313" key="5">
    <source>
        <dbReference type="Proteomes" id="UP000254720"/>
    </source>
</evidence>
<comment type="caution">
    <text evidence="4">The sequence shown here is derived from an EMBL/GenBank/DDBJ whole genome shotgun (WGS) entry which is preliminary data.</text>
</comment>
<evidence type="ECO:0000313" key="4">
    <source>
        <dbReference type="EMBL" id="RDI48170.1"/>
    </source>
</evidence>
<dbReference type="GO" id="GO:0008168">
    <property type="term" value="F:methyltransferase activity"/>
    <property type="evidence" value="ECO:0007669"/>
    <property type="project" value="UniProtKB-KW"/>
</dbReference>
<dbReference type="Gene3D" id="3.40.50.150">
    <property type="entry name" value="Vaccinia Virus protein VP39"/>
    <property type="match status" value="1"/>
</dbReference>
<dbReference type="InterPro" id="IPR041698">
    <property type="entry name" value="Methyltransf_25"/>
</dbReference>
<sequence>MTFNSIKSDVAKYYAHKLKTFGTTNLGVDWSSEASQLLRFQQLSKAITQKNNFSILDLGCGYGAYFEYLSKNYKDFSYIGVDISHEMIEAAKTKHSLTRNALFICASGIPDKVDFSIASGIFNVMLDHSKIAWEEYYYNTLNALNSNTIQAFSFNCLTIYSDKEHMKDNLYYADPLETFDYCKKKFSKNVALLHDYNLYEFTIIVRKKS</sequence>
<dbReference type="RefSeq" id="WP_172621965.1">
    <property type="nucleotide sequence ID" value="NZ_LR699114.1"/>
</dbReference>
<name>A0A370GY35_9COXI</name>
<dbReference type="AlphaFoldDB" id="A0A370GY35"/>
<organism evidence="4 5">
    <name type="scientific">Aquicella lusitana</name>
    <dbReference type="NCBI Taxonomy" id="254246"/>
    <lineage>
        <taxon>Bacteria</taxon>
        <taxon>Pseudomonadati</taxon>
        <taxon>Pseudomonadota</taxon>
        <taxon>Gammaproteobacteria</taxon>
        <taxon>Legionellales</taxon>
        <taxon>Coxiellaceae</taxon>
        <taxon>Aquicella</taxon>
    </lineage>
</organism>
<dbReference type="CDD" id="cd02440">
    <property type="entry name" value="AdoMet_MTases"/>
    <property type="match status" value="1"/>
</dbReference>
<dbReference type="PANTHER" id="PTHR43861:SF1">
    <property type="entry name" value="TRANS-ACONITATE 2-METHYLTRANSFERASE"/>
    <property type="match status" value="1"/>
</dbReference>
<feature type="domain" description="Methyltransferase" evidence="3">
    <location>
        <begin position="55"/>
        <end position="108"/>
    </location>
</feature>
<dbReference type="Proteomes" id="UP000254720">
    <property type="component" value="Unassembled WGS sequence"/>
</dbReference>